<dbReference type="EMBL" id="KC821617">
    <property type="protein sequence ID" value="AGO48327.1"/>
    <property type="molecule type" value="Genomic_DNA"/>
</dbReference>
<organism evidence="1 2">
    <name type="scientific">Cellulophaga phage phi17:1</name>
    <dbReference type="NCBI Taxonomy" id="1327980"/>
    <lineage>
        <taxon>Viruses</taxon>
        <taxon>Duplodnaviria</taxon>
        <taxon>Heunggongvirae</taxon>
        <taxon>Uroviricota</taxon>
        <taxon>Caudoviricetes</taxon>
        <taxon>Helsingorvirus</taxon>
        <taxon>Helsingorvirus Cba171</taxon>
    </lineage>
</organism>
<accession>S0A1G5</accession>
<dbReference type="Proteomes" id="UP000014710">
    <property type="component" value="Segment"/>
</dbReference>
<dbReference type="InterPro" id="IPR008767">
    <property type="entry name" value="Phage_SPP1_head-tail_adaptor"/>
</dbReference>
<protein>
    <submittedName>
        <fullName evidence="1">Phage head-tail joining protein</fullName>
    </submittedName>
</protein>
<proteinExistence type="predicted"/>
<dbReference type="Gene3D" id="2.40.10.270">
    <property type="entry name" value="Bacteriophage SPP1 head-tail adaptor protein"/>
    <property type="match status" value="1"/>
</dbReference>
<dbReference type="KEGG" id="vg:16796927"/>
<dbReference type="InterPro" id="IPR038666">
    <property type="entry name" value="SSP1_head-tail_sf"/>
</dbReference>
<dbReference type="RefSeq" id="YP_008241367.1">
    <property type="nucleotide sequence ID" value="NC_021795.1"/>
</dbReference>
<dbReference type="Pfam" id="PF05521">
    <property type="entry name" value="Phage_HCP"/>
    <property type="match status" value="1"/>
</dbReference>
<name>S0A1G5_9CAUD</name>
<reference evidence="2" key="2">
    <citation type="submission" date="2013-03" db="EMBL/GenBank/DDBJ databases">
        <title>The Cellulophaga phages: a novel, diverse, and globally ubiquitous model system.</title>
        <authorList>
            <person name="Holmfeldt K."/>
            <person name="Solonenko N."/>
            <person name="Shah M."/>
            <person name="Corrier K."/>
            <person name="Riemann L."/>
            <person name="VerBerkmoes N.C."/>
            <person name="Sullivan M.B."/>
        </authorList>
    </citation>
    <scope>NUCLEOTIDE SEQUENCE [LARGE SCALE GENOMIC DNA]</scope>
</reference>
<reference evidence="1 2" key="1">
    <citation type="journal article" date="2013" name="Proc. Natl. Acad. Sci. U.S.A.">
        <title>Twelve previously unknown phage genera are ubiquitous in global oceans.</title>
        <authorList>
            <person name="Holmfeldt K."/>
            <person name="Solonenko N."/>
            <person name="Shah M."/>
            <person name="Corrier K."/>
            <person name="Riemann L."/>
            <person name="Verberkmoes N.C."/>
            <person name="Sullivan M.B."/>
        </authorList>
    </citation>
    <scope>NUCLEOTIDE SEQUENCE [LARGE SCALE GENOMIC DNA]</scope>
    <source>
        <strain evidence="1">Phi17:1</strain>
    </source>
</reference>
<sequence>MAISAGSLKDRVSFFRMQPTQNDSGGSDFDQVEYLKTYAQVEELSSSPELLASQENIKQVVRVRIRYRKETNFINGDLMTWRGFKFILNNFKVDPFRTYIEMNLFAIFDNSHRLSDTVLKTFGFTFDSTFGNMDTIEEGVFNTDFNDIFK</sequence>
<dbReference type="GeneID" id="16796927"/>
<dbReference type="OrthoDB" id="15790at10239"/>
<evidence type="ECO:0000313" key="2">
    <source>
        <dbReference type="Proteomes" id="UP000014710"/>
    </source>
</evidence>
<keyword evidence="2" id="KW-1185">Reference proteome</keyword>
<evidence type="ECO:0000313" key="1">
    <source>
        <dbReference type="EMBL" id="AGO48327.1"/>
    </source>
</evidence>
<gene>
    <name evidence="1" type="ORF">Phi17:1_gp51</name>
</gene>